<dbReference type="InterPro" id="IPR022002">
    <property type="entry name" value="ChsH2_Znr"/>
</dbReference>
<evidence type="ECO:0000259" key="2">
    <source>
        <dbReference type="Pfam" id="PF12172"/>
    </source>
</evidence>
<dbReference type="InterPro" id="IPR012340">
    <property type="entry name" value="NA-bd_OB-fold"/>
</dbReference>
<dbReference type="AlphaFoldDB" id="A0A556AJP2"/>
<name>A0A556AJP2_9BURK</name>
<evidence type="ECO:0000313" key="4">
    <source>
        <dbReference type="Proteomes" id="UP000318405"/>
    </source>
</evidence>
<keyword evidence="4" id="KW-1185">Reference proteome</keyword>
<dbReference type="EMBL" id="VLTJ01000029">
    <property type="protein sequence ID" value="TSH93075.1"/>
    <property type="molecule type" value="Genomic_DNA"/>
</dbReference>
<dbReference type="Proteomes" id="UP000318405">
    <property type="component" value="Unassembled WGS sequence"/>
</dbReference>
<dbReference type="PANTHER" id="PTHR34075">
    <property type="entry name" value="BLR3430 PROTEIN"/>
    <property type="match status" value="1"/>
</dbReference>
<keyword evidence="3" id="KW-0238">DNA-binding</keyword>
<dbReference type="GO" id="GO:0003677">
    <property type="term" value="F:DNA binding"/>
    <property type="evidence" value="ECO:0007669"/>
    <property type="project" value="UniProtKB-KW"/>
</dbReference>
<accession>A0A556AJP2</accession>
<organism evidence="3 4">
    <name type="scientific">Verticiella sediminum</name>
    <dbReference type="NCBI Taxonomy" id="1247510"/>
    <lineage>
        <taxon>Bacteria</taxon>
        <taxon>Pseudomonadati</taxon>
        <taxon>Pseudomonadota</taxon>
        <taxon>Betaproteobacteria</taxon>
        <taxon>Burkholderiales</taxon>
        <taxon>Alcaligenaceae</taxon>
        <taxon>Verticiella</taxon>
    </lineage>
</organism>
<dbReference type="InterPro" id="IPR052513">
    <property type="entry name" value="Thioester_dehydratase-like"/>
</dbReference>
<dbReference type="PANTHER" id="PTHR34075:SF5">
    <property type="entry name" value="BLR3430 PROTEIN"/>
    <property type="match status" value="1"/>
</dbReference>
<feature type="domain" description="ChsH2 C-terminal OB-fold" evidence="1">
    <location>
        <begin position="75"/>
        <end position="140"/>
    </location>
</feature>
<dbReference type="OrthoDB" id="5514845at2"/>
<evidence type="ECO:0000313" key="3">
    <source>
        <dbReference type="EMBL" id="TSH93075.1"/>
    </source>
</evidence>
<comment type="caution">
    <text evidence="3">The sequence shown here is derived from an EMBL/GenBank/DDBJ whole genome shotgun (WGS) entry which is preliminary data.</text>
</comment>
<proteinExistence type="predicted"/>
<reference evidence="3 4" key="1">
    <citation type="submission" date="2019-07" db="EMBL/GenBank/DDBJ databases">
        <title>Qingshengfaniella alkalisoli gen. nov., sp. nov., isolated from saline soil.</title>
        <authorList>
            <person name="Xu L."/>
            <person name="Huang X.-X."/>
            <person name="Sun J.-Q."/>
        </authorList>
    </citation>
    <scope>NUCLEOTIDE SEQUENCE [LARGE SCALE GENOMIC DNA]</scope>
    <source>
        <strain evidence="3 4">DSM 27279</strain>
    </source>
</reference>
<dbReference type="Pfam" id="PF01796">
    <property type="entry name" value="OB_ChsH2_C"/>
    <property type="match status" value="1"/>
</dbReference>
<sequence length="162" mass="17956">MTSPSKPAVPSPVAASGISYLPSGLPAPQPDALTLPYWQGLREERLRVQCCRHCGTWQFGPEWLCHQCLAFDPDWTQVEPVGRIYSWERVWYAAHPVLRDHGPYLVVLVELPHAGGVRMLGNLLGDPLQEVRIGAAVRGVYEHHAGGAQPYSLLQWRLEAAG</sequence>
<protein>
    <submittedName>
        <fullName evidence="3">DNA-binding protein</fullName>
    </submittedName>
</protein>
<dbReference type="Gene3D" id="6.10.30.10">
    <property type="match status" value="1"/>
</dbReference>
<evidence type="ECO:0000259" key="1">
    <source>
        <dbReference type="Pfam" id="PF01796"/>
    </source>
</evidence>
<gene>
    <name evidence="3" type="ORF">FOZ76_16980</name>
</gene>
<feature type="domain" description="ChsH2 rubredoxin-like zinc ribbon" evidence="2">
    <location>
        <begin position="38"/>
        <end position="72"/>
    </location>
</feature>
<dbReference type="SUPFAM" id="SSF50249">
    <property type="entry name" value="Nucleic acid-binding proteins"/>
    <property type="match status" value="1"/>
</dbReference>
<dbReference type="Pfam" id="PF12172">
    <property type="entry name" value="zf-ChsH2"/>
    <property type="match status" value="1"/>
</dbReference>
<dbReference type="RefSeq" id="WP_143949442.1">
    <property type="nucleotide sequence ID" value="NZ_BAABMB010000001.1"/>
</dbReference>
<dbReference type="InterPro" id="IPR002878">
    <property type="entry name" value="ChsH2_C"/>
</dbReference>